<evidence type="ECO:0000256" key="2">
    <source>
        <dbReference type="ARBA" id="ARBA00012682"/>
    </source>
</evidence>
<dbReference type="GO" id="GO:0004784">
    <property type="term" value="F:superoxide dismutase activity"/>
    <property type="evidence" value="ECO:0007669"/>
    <property type="project" value="UniProtKB-EC"/>
</dbReference>
<sequence>MKKKTFSVSRRSFLSHSSKATLMLGIGSSAVGSAFLTACGGRNVDFEDKPALSTGFEQTPLAYDYAALEPHIDAMTMEIHYTKHAAAYANNLAEAASEEGVDVSEPLEEVMMNMSKYSTKMRNNGGGHYNHELFWKIMSPDGGGEPSGDLKEAIDGAFGSFDEFKTKFEDEAKGRFGSGWAWLVLDRNNLLQVGSTPNQDNPLMDLSDFQGIPLMGIDVWEHAYYLNYQNRRPDYVSAFWNVINWDEVSSRYAILTKS</sequence>
<dbReference type="InterPro" id="IPR019831">
    <property type="entry name" value="Mn/Fe_SOD_N"/>
</dbReference>
<evidence type="ECO:0000256" key="3">
    <source>
        <dbReference type="ARBA" id="ARBA00022723"/>
    </source>
</evidence>
<keyword evidence="4 5" id="KW-0560">Oxidoreductase</keyword>
<dbReference type="AlphaFoldDB" id="A0A951IYP9"/>
<comment type="catalytic activity">
    <reaction evidence="5">
        <text>2 superoxide + 2 H(+) = H2O2 + O2</text>
        <dbReference type="Rhea" id="RHEA:20696"/>
        <dbReference type="ChEBI" id="CHEBI:15378"/>
        <dbReference type="ChEBI" id="CHEBI:15379"/>
        <dbReference type="ChEBI" id="CHEBI:16240"/>
        <dbReference type="ChEBI" id="CHEBI:18421"/>
        <dbReference type="EC" id="1.15.1.1"/>
    </reaction>
</comment>
<keyword evidence="3 5" id="KW-0479">Metal-binding</keyword>
<dbReference type="PROSITE" id="PS00088">
    <property type="entry name" value="SOD_MN"/>
    <property type="match status" value="1"/>
</dbReference>
<evidence type="ECO:0000313" key="9">
    <source>
        <dbReference type="Proteomes" id="UP000727490"/>
    </source>
</evidence>
<comment type="function">
    <text evidence="5">Destroys radicals which are normally produced within the cells and which are toxic to biological systems.</text>
</comment>
<gene>
    <name evidence="8" type="ORF">EGN73_15845</name>
</gene>
<dbReference type="GO" id="GO:0046872">
    <property type="term" value="F:metal ion binding"/>
    <property type="evidence" value="ECO:0007669"/>
    <property type="project" value="UniProtKB-KW"/>
</dbReference>
<protein>
    <recommendedName>
        <fullName evidence="2 5">Superoxide dismutase</fullName>
        <ecNumber evidence="2 5">1.15.1.1</ecNumber>
    </recommendedName>
</protein>
<evidence type="ECO:0000313" key="8">
    <source>
        <dbReference type="EMBL" id="MBW3469273.1"/>
    </source>
</evidence>
<evidence type="ECO:0000256" key="1">
    <source>
        <dbReference type="ARBA" id="ARBA00008714"/>
    </source>
</evidence>
<dbReference type="InterPro" id="IPR019832">
    <property type="entry name" value="Mn/Fe_SOD_C"/>
</dbReference>
<feature type="domain" description="Manganese/iron superoxide dismutase N-terminal" evidence="6">
    <location>
        <begin position="56"/>
        <end position="139"/>
    </location>
</feature>
<accession>A0A951IYP9</accession>
<dbReference type="Pfam" id="PF02777">
    <property type="entry name" value="Sod_Fe_C"/>
    <property type="match status" value="1"/>
</dbReference>
<evidence type="ECO:0000256" key="5">
    <source>
        <dbReference type="RuleBase" id="RU000414"/>
    </source>
</evidence>
<dbReference type="PROSITE" id="PS51318">
    <property type="entry name" value="TAT"/>
    <property type="match status" value="1"/>
</dbReference>
<dbReference type="EMBL" id="RPHB01000007">
    <property type="protein sequence ID" value="MBW3469273.1"/>
    <property type="molecule type" value="Genomic_DNA"/>
</dbReference>
<proteinExistence type="inferred from homology"/>
<evidence type="ECO:0000259" key="6">
    <source>
        <dbReference type="Pfam" id="PF00081"/>
    </source>
</evidence>
<feature type="domain" description="Manganese/iron superoxide dismutase C-terminal" evidence="7">
    <location>
        <begin position="146"/>
        <end position="251"/>
    </location>
</feature>
<dbReference type="EC" id="1.15.1.1" evidence="2 5"/>
<evidence type="ECO:0000259" key="7">
    <source>
        <dbReference type="Pfam" id="PF02777"/>
    </source>
</evidence>
<reference evidence="8 9" key="1">
    <citation type="journal article" date="2020" name="Syst. Appl. Microbiol.">
        <title>Arthrospiribacter ruber gen. nov., sp. nov., a novel bacterium isolated from Arthrospira cultures.</title>
        <authorList>
            <person name="Waleron M."/>
            <person name="Misztak A."/>
            <person name="Waleron M.M."/>
            <person name="Furmaniak M."/>
            <person name="Mrozik A."/>
            <person name="Waleron K."/>
        </authorList>
    </citation>
    <scope>NUCLEOTIDE SEQUENCE [LARGE SCALE GENOMIC DNA]</scope>
    <source>
        <strain evidence="8 9">DPMB0001</strain>
    </source>
</reference>
<dbReference type="GO" id="GO:0005737">
    <property type="term" value="C:cytoplasm"/>
    <property type="evidence" value="ECO:0007669"/>
    <property type="project" value="TreeGrafter"/>
</dbReference>
<dbReference type="PANTHER" id="PTHR43595">
    <property type="entry name" value="37S RIBOSOMAL PROTEIN S26, MITOCHONDRIAL"/>
    <property type="match status" value="1"/>
</dbReference>
<dbReference type="RefSeq" id="WP_219292019.1">
    <property type="nucleotide sequence ID" value="NZ_RPHB01000007.1"/>
</dbReference>
<dbReference type="Proteomes" id="UP000727490">
    <property type="component" value="Unassembled WGS sequence"/>
</dbReference>
<comment type="similarity">
    <text evidence="1 5">Belongs to the iron/manganese superoxide dismutase family.</text>
</comment>
<comment type="caution">
    <text evidence="8">The sequence shown here is derived from an EMBL/GenBank/DDBJ whole genome shotgun (WGS) entry which is preliminary data.</text>
</comment>
<dbReference type="InterPro" id="IPR019833">
    <property type="entry name" value="Mn/Fe_SOD_BS"/>
</dbReference>
<organism evidence="8 9">
    <name type="scientific">Arthrospiribacter ruber</name>
    <dbReference type="NCBI Taxonomy" id="2487934"/>
    <lineage>
        <taxon>Bacteria</taxon>
        <taxon>Pseudomonadati</taxon>
        <taxon>Bacteroidota</taxon>
        <taxon>Cytophagia</taxon>
        <taxon>Cytophagales</taxon>
        <taxon>Cyclobacteriaceae</taxon>
        <taxon>Arthrospiribacter</taxon>
    </lineage>
</organism>
<dbReference type="FunFam" id="3.55.40.20:FF:000001">
    <property type="entry name" value="Superoxide dismutase"/>
    <property type="match status" value="1"/>
</dbReference>
<name>A0A951IYP9_9BACT</name>
<dbReference type="PANTHER" id="PTHR43595:SF2">
    <property type="entry name" value="SMALL RIBOSOMAL SUBUNIT PROTEIN MS42"/>
    <property type="match status" value="1"/>
</dbReference>
<evidence type="ECO:0000256" key="4">
    <source>
        <dbReference type="ARBA" id="ARBA00023002"/>
    </source>
</evidence>
<keyword evidence="9" id="KW-1185">Reference proteome</keyword>
<dbReference type="InterPro" id="IPR006311">
    <property type="entry name" value="TAT_signal"/>
</dbReference>
<dbReference type="Pfam" id="PF00081">
    <property type="entry name" value="Sod_Fe_N"/>
    <property type="match status" value="1"/>
</dbReference>